<name>A0ABX9YBK7_9BURK</name>
<protein>
    <submittedName>
        <fullName evidence="1">RHS repeat-associated core domain-containing protein</fullName>
    </submittedName>
</protein>
<proteinExistence type="predicted"/>
<reference evidence="1 2" key="1">
    <citation type="submission" date="2018-08" db="EMBL/GenBank/DDBJ databases">
        <title>Comparative analysis of Burkholderia isolates from Puerto Rico.</title>
        <authorList>
            <person name="Hall C."/>
            <person name="Sahl J."/>
            <person name="Wagner D."/>
        </authorList>
    </citation>
    <scope>NUCLEOTIDE SEQUENCE [LARGE SCALE GENOMIC DNA]</scope>
    <source>
        <strain evidence="1 2">Bp8966</strain>
    </source>
</reference>
<dbReference type="InterPro" id="IPR022385">
    <property type="entry name" value="Rhs_assc_core"/>
</dbReference>
<sequence length="152" mass="17491">MHYNRYRYYDPSSGRFVSKDPIGLAGGINVYQYASNPVEWIDPLGLSGRKEHKPRIEDGNSKEGWQHIDERHISGNHSSGAGDLFPPETSREELQRVCECLVKNGTRISDPKRRIQTYEKRMKVSGRRARVRGSFDSHDENRTITLFPVESE</sequence>
<dbReference type="PANTHER" id="PTHR32305">
    <property type="match status" value="1"/>
</dbReference>
<dbReference type="Proteomes" id="UP000281098">
    <property type="component" value="Unassembled WGS sequence"/>
</dbReference>
<evidence type="ECO:0000313" key="1">
    <source>
        <dbReference type="EMBL" id="RQY77515.1"/>
    </source>
</evidence>
<dbReference type="InterPro" id="IPR050708">
    <property type="entry name" value="T6SS_VgrG/RHS"/>
</dbReference>
<dbReference type="EMBL" id="QTPM01000121">
    <property type="protein sequence ID" value="RQY77515.1"/>
    <property type="molecule type" value="Genomic_DNA"/>
</dbReference>
<dbReference type="PANTHER" id="PTHR32305:SF15">
    <property type="entry name" value="PROTEIN RHSA-RELATED"/>
    <property type="match status" value="1"/>
</dbReference>
<organism evidence="1 2">
    <name type="scientific">Burkholderia stagnalis</name>
    <dbReference type="NCBI Taxonomy" id="1503054"/>
    <lineage>
        <taxon>Bacteria</taxon>
        <taxon>Pseudomonadati</taxon>
        <taxon>Pseudomonadota</taxon>
        <taxon>Betaproteobacteria</taxon>
        <taxon>Burkholderiales</taxon>
        <taxon>Burkholderiaceae</taxon>
        <taxon>Burkholderia</taxon>
        <taxon>Burkholderia cepacia complex</taxon>
    </lineage>
</organism>
<dbReference type="Gene3D" id="2.180.10.10">
    <property type="entry name" value="RHS repeat-associated core"/>
    <property type="match status" value="1"/>
</dbReference>
<dbReference type="NCBIfam" id="TIGR03696">
    <property type="entry name" value="Rhs_assc_core"/>
    <property type="match status" value="1"/>
</dbReference>
<comment type="caution">
    <text evidence="1">The sequence shown here is derived from an EMBL/GenBank/DDBJ whole genome shotgun (WGS) entry which is preliminary data.</text>
</comment>
<gene>
    <name evidence="1" type="ORF">DF017_36810</name>
</gene>
<keyword evidence="2" id="KW-1185">Reference proteome</keyword>
<evidence type="ECO:0000313" key="2">
    <source>
        <dbReference type="Proteomes" id="UP000281098"/>
    </source>
</evidence>
<accession>A0ABX9YBK7</accession>